<gene>
    <name evidence="2" type="ORF">NNO07_27805</name>
</gene>
<comment type="caution">
    <text evidence="2">The sequence shown here is derived from an EMBL/GenBank/DDBJ whole genome shotgun (WGS) entry which is preliminary data.</text>
</comment>
<organism evidence="2 3">
    <name type="scientific">Metapseudomonas resinovorans</name>
    <name type="common">Pseudomonas resinovorans</name>
    <dbReference type="NCBI Taxonomy" id="53412"/>
    <lineage>
        <taxon>Bacteria</taxon>
        <taxon>Pseudomonadati</taxon>
        <taxon>Pseudomonadota</taxon>
        <taxon>Gammaproteobacteria</taxon>
        <taxon>Pseudomonadales</taxon>
        <taxon>Pseudomonadaceae</taxon>
        <taxon>Metapseudomonas</taxon>
    </lineage>
</organism>
<feature type="compositionally biased region" description="Polar residues" evidence="1">
    <location>
        <begin position="1"/>
        <end position="15"/>
    </location>
</feature>
<dbReference type="Proteomes" id="UP001211689">
    <property type="component" value="Unassembled WGS sequence"/>
</dbReference>
<name>A0ABT4YE16_METRE</name>
<proteinExistence type="predicted"/>
<accession>A0ABT4YE16</accession>
<dbReference type="EMBL" id="JANEWF010000080">
    <property type="protein sequence ID" value="MDA8486879.1"/>
    <property type="molecule type" value="Genomic_DNA"/>
</dbReference>
<evidence type="ECO:0000313" key="2">
    <source>
        <dbReference type="EMBL" id="MDA8486879.1"/>
    </source>
</evidence>
<sequence length="48" mass="5332">MSRSAQVANCNGKTPNSDRDDAAMLLIESDRKARQVARDNEVPDSQRN</sequence>
<evidence type="ECO:0000313" key="3">
    <source>
        <dbReference type="Proteomes" id="UP001211689"/>
    </source>
</evidence>
<keyword evidence="3" id="KW-1185">Reference proteome</keyword>
<evidence type="ECO:0000256" key="1">
    <source>
        <dbReference type="SAM" id="MobiDB-lite"/>
    </source>
</evidence>
<reference evidence="2 3" key="1">
    <citation type="submission" date="2022-07" db="EMBL/GenBank/DDBJ databases">
        <title>Genome Analysis of Selected Gammaproteobacteria from Nigerian Food snails.</title>
        <authorList>
            <person name="Okafor A.C."/>
        </authorList>
    </citation>
    <scope>NUCLEOTIDE SEQUENCE [LARGE SCALE GENOMIC DNA]</scope>
    <source>
        <strain evidence="2 3">Awg 2</strain>
    </source>
</reference>
<dbReference type="RefSeq" id="WP_271472641.1">
    <property type="nucleotide sequence ID" value="NZ_JANEWF010000080.1"/>
</dbReference>
<feature type="region of interest" description="Disordered" evidence="1">
    <location>
        <begin position="1"/>
        <end position="22"/>
    </location>
</feature>
<protein>
    <submittedName>
        <fullName evidence="2">Uncharacterized protein</fullName>
    </submittedName>
</protein>